<protein>
    <submittedName>
        <fullName evidence="1">ThiS</fullName>
    </submittedName>
</protein>
<dbReference type="PANTHER" id="PTHR34472:SF1">
    <property type="entry name" value="SULFUR CARRIER PROTEIN THIS"/>
    <property type="match status" value="1"/>
</dbReference>
<dbReference type="InterPro" id="IPR003749">
    <property type="entry name" value="ThiS/MoaD-like"/>
</dbReference>
<dbReference type="InterPro" id="IPR010035">
    <property type="entry name" value="Thi_S"/>
</dbReference>
<dbReference type="AlphaFoldDB" id="A0A023GXF7"/>
<dbReference type="PANTHER" id="PTHR34472">
    <property type="entry name" value="SULFUR CARRIER PROTEIN THIS"/>
    <property type="match status" value="1"/>
</dbReference>
<dbReference type="Gene3D" id="3.10.20.30">
    <property type="match status" value="1"/>
</dbReference>
<dbReference type="Pfam" id="PF02597">
    <property type="entry name" value="ThiS"/>
    <property type="match status" value="1"/>
</dbReference>
<evidence type="ECO:0000313" key="1">
    <source>
        <dbReference type="EMBL" id="AFO69328.1"/>
    </source>
</evidence>
<dbReference type="InterPro" id="IPR012675">
    <property type="entry name" value="Beta-grasp_dom_sf"/>
</dbReference>
<proteinExistence type="predicted"/>
<name>A0A023GXF7_AMYOR</name>
<sequence length="66" mass="6615">MEIKLNGQWTEFPDGATVADVLDASGGPRPGIAVAVDGVVVRRGDWAATVVPKGAGVDVLTAVQGG</sequence>
<accession>A0A023GXF7</accession>
<dbReference type="CDD" id="cd00565">
    <property type="entry name" value="Ubl_ThiS"/>
    <property type="match status" value="1"/>
</dbReference>
<dbReference type="EMBL" id="JN602207">
    <property type="protein sequence ID" value="AFO69328.1"/>
    <property type="molecule type" value="Genomic_DNA"/>
</dbReference>
<dbReference type="NCBIfam" id="TIGR01683">
    <property type="entry name" value="thiS"/>
    <property type="match status" value="1"/>
</dbReference>
<dbReference type="InterPro" id="IPR016155">
    <property type="entry name" value="Mopterin_synth/thiamin_S_b"/>
</dbReference>
<organism evidence="1">
    <name type="scientific">Amycolatopsis orientalis subsp. vinearia</name>
    <dbReference type="NCBI Taxonomy" id="797057"/>
    <lineage>
        <taxon>Bacteria</taxon>
        <taxon>Bacillati</taxon>
        <taxon>Actinomycetota</taxon>
        <taxon>Actinomycetes</taxon>
        <taxon>Pseudonocardiales</taxon>
        <taxon>Pseudonocardiaceae</taxon>
        <taxon>Amycolatopsis</taxon>
    </lineage>
</organism>
<dbReference type="SUPFAM" id="SSF54285">
    <property type="entry name" value="MoaD/ThiS"/>
    <property type="match status" value="1"/>
</dbReference>
<reference evidence="1" key="1">
    <citation type="journal article" date="2014" name="Nature">
        <title>Co-opting sulphur-carrier proteins from primary metabolic pathways for 2-thiosugar biosynthesis.</title>
        <authorList>
            <person name="Sasaki E."/>
            <person name="Zhang X."/>
            <person name="Sun H.G."/>
            <person name="Lu M.Y."/>
            <person name="Liu T.L."/>
            <person name="Ou A."/>
            <person name="Li J.Y."/>
            <person name="Chen Y.H."/>
            <person name="Ealick S.E."/>
            <person name="Liu H.W."/>
        </authorList>
    </citation>
    <scope>NUCLEOTIDE SEQUENCE</scope>
    <source>
        <strain evidence="1">BA-07585</strain>
    </source>
</reference>